<organism evidence="2 3">
    <name type="scientific">Acetobacter vaccinii</name>
    <dbReference type="NCBI Taxonomy" id="2592655"/>
    <lineage>
        <taxon>Bacteria</taxon>
        <taxon>Pseudomonadati</taxon>
        <taxon>Pseudomonadota</taxon>
        <taxon>Alphaproteobacteria</taxon>
        <taxon>Acetobacterales</taxon>
        <taxon>Acetobacteraceae</taxon>
        <taxon>Acetobacter</taxon>
    </lineage>
</organism>
<evidence type="ECO:0000313" key="3">
    <source>
        <dbReference type="Proteomes" id="UP000324536"/>
    </source>
</evidence>
<keyword evidence="1" id="KW-0812">Transmembrane</keyword>
<keyword evidence="1" id="KW-0472">Membrane</keyword>
<proteinExistence type="predicted"/>
<keyword evidence="3" id="KW-1185">Reference proteome</keyword>
<dbReference type="KEGG" id="acek:FLP30_13650"/>
<dbReference type="RefSeq" id="WP_149280561.1">
    <property type="nucleotide sequence ID" value="NZ_CP043508.1"/>
</dbReference>
<geneLocation type="plasmid" evidence="2">
    <name>unnamed2</name>
</geneLocation>
<protein>
    <submittedName>
        <fullName evidence="2">Uncharacterized protein</fullName>
    </submittedName>
</protein>
<evidence type="ECO:0000313" key="2">
    <source>
        <dbReference type="EMBL" id="QEO18914.1"/>
    </source>
</evidence>
<dbReference type="EMBL" id="CP043508">
    <property type="protein sequence ID" value="QEO18914.1"/>
    <property type="molecule type" value="Genomic_DNA"/>
</dbReference>
<dbReference type="Proteomes" id="UP000324536">
    <property type="component" value="Plasmid unnamed2"/>
</dbReference>
<keyword evidence="1" id="KW-1133">Transmembrane helix</keyword>
<dbReference type="AlphaFoldDB" id="A0A5C1YRC9"/>
<sequence>MPLARTRQYARRLVWIGLYGCIAYCTALAVLSGLCLLAGDLLVHAMLQRSAWTLPALYWLDHHDGAWLLAHGMQGLHQSEQILRVSALVPAGLALVWKLSRPQAARARSGA</sequence>
<name>A0A5C1YRC9_9PROT</name>
<reference evidence="2 3" key="1">
    <citation type="submission" date="2019-09" db="EMBL/GenBank/DDBJ databases">
        <title>Genome sequencing of strain KACC 21233.</title>
        <authorList>
            <person name="Heo J."/>
            <person name="Kim S.-J."/>
            <person name="Kim J.-S."/>
            <person name="Hong S.-B."/>
            <person name="Kwon S.-W."/>
        </authorList>
    </citation>
    <scope>NUCLEOTIDE SEQUENCE [LARGE SCALE GENOMIC DNA]</scope>
    <source>
        <strain evidence="2 3">KACC 21233</strain>
        <plasmid evidence="2 3">unnamed2</plasmid>
    </source>
</reference>
<gene>
    <name evidence="2" type="ORF">FLP30_13650</name>
</gene>
<accession>A0A5C1YRC9</accession>
<dbReference type="OrthoDB" id="7225932at2"/>
<evidence type="ECO:0000256" key="1">
    <source>
        <dbReference type="SAM" id="Phobius"/>
    </source>
</evidence>
<feature type="transmembrane region" description="Helical" evidence="1">
    <location>
        <begin position="12"/>
        <end position="39"/>
    </location>
</feature>
<keyword evidence="2" id="KW-0614">Plasmid</keyword>